<dbReference type="Gene3D" id="2.60.120.330">
    <property type="entry name" value="B-lactam Antibiotic, Isopenicillin N Synthase, Chain"/>
    <property type="match status" value="1"/>
</dbReference>
<accession>A0A8J2WP08</accession>
<keyword evidence="4" id="KW-0732">Signal</keyword>
<dbReference type="Pfam" id="PF05118">
    <property type="entry name" value="Asp_Arg_Hydrox"/>
    <property type="match status" value="1"/>
</dbReference>
<sequence length="318" mass="36000">MHRIRSMRALLAFLAAVPASSLHSTPPPRRRASRLHATEWQAALDDIDGDAWRDLRRELYGAPDAAPPSTLKRFETYCENRRKSLEEEVLEDLGGRRLLECQQNYPDLEATPIWDVTTEAWRWLDPILAQTEKMRDEVRRRATTFRESKWVDTYGRDGAYDSGWGMVDITPQAFPAVARALRGAPLAPRRRCIARQRADRSIHAHSDRVPWALTCHITLEGRGHMVVDGERLDWTPGEATVCDTTFFHSAHNEHPSEDVYLVHLDVFHPGLSTDERHALEALSRHLAAARRRRAAALSPFVAGLESAFSAGDASRDES</sequence>
<name>A0A8J2WP08_9STRA</name>
<evidence type="ECO:0000256" key="2">
    <source>
        <dbReference type="ARBA" id="ARBA00022964"/>
    </source>
</evidence>
<feature type="domain" description="Aspartyl/asparaginy/proline hydroxylase" evidence="5">
    <location>
        <begin position="172"/>
        <end position="269"/>
    </location>
</feature>
<dbReference type="InterPro" id="IPR011051">
    <property type="entry name" value="RmlC_Cupin_sf"/>
</dbReference>
<dbReference type="GO" id="GO:0016020">
    <property type="term" value="C:membrane"/>
    <property type="evidence" value="ECO:0007669"/>
    <property type="project" value="TreeGrafter"/>
</dbReference>
<keyword evidence="3" id="KW-0560">Oxidoreductase</keyword>
<reference evidence="6" key="1">
    <citation type="submission" date="2021-11" db="EMBL/GenBank/DDBJ databases">
        <authorList>
            <consortium name="Genoscope - CEA"/>
            <person name="William W."/>
        </authorList>
    </citation>
    <scope>NUCLEOTIDE SEQUENCE</scope>
</reference>
<keyword evidence="7" id="KW-1185">Reference proteome</keyword>
<dbReference type="GO" id="GO:0051213">
    <property type="term" value="F:dioxygenase activity"/>
    <property type="evidence" value="ECO:0007669"/>
    <property type="project" value="UniProtKB-KW"/>
</dbReference>
<gene>
    <name evidence="6" type="ORF">PECAL_4P20620</name>
</gene>
<dbReference type="InterPro" id="IPR007803">
    <property type="entry name" value="Asp/Arg/Pro-Hydrxlase"/>
</dbReference>
<dbReference type="InterPro" id="IPR027443">
    <property type="entry name" value="IPNS-like_sf"/>
</dbReference>
<evidence type="ECO:0000256" key="4">
    <source>
        <dbReference type="SAM" id="SignalP"/>
    </source>
</evidence>
<evidence type="ECO:0000313" key="6">
    <source>
        <dbReference type="EMBL" id="CAH0374760.1"/>
    </source>
</evidence>
<evidence type="ECO:0000256" key="1">
    <source>
        <dbReference type="ARBA" id="ARBA00007730"/>
    </source>
</evidence>
<dbReference type="AlphaFoldDB" id="A0A8J2WP08"/>
<dbReference type="EMBL" id="CAKKNE010000004">
    <property type="protein sequence ID" value="CAH0374760.1"/>
    <property type="molecule type" value="Genomic_DNA"/>
</dbReference>
<dbReference type="PANTHER" id="PTHR46332:SF5">
    <property type="entry name" value="ASPARTATE BETA-HYDROXYLASE DOMAIN CONTAINING 2"/>
    <property type="match status" value="1"/>
</dbReference>
<evidence type="ECO:0000259" key="5">
    <source>
        <dbReference type="Pfam" id="PF05118"/>
    </source>
</evidence>
<dbReference type="InterPro" id="IPR051821">
    <property type="entry name" value="Asp/Asn_beta-hydroxylase"/>
</dbReference>
<comment type="caution">
    <text evidence="6">The sequence shown here is derived from an EMBL/GenBank/DDBJ whole genome shotgun (WGS) entry which is preliminary data.</text>
</comment>
<evidence type="ECO:0000313" key="7">
    <source>
        <dbReference type="Proteomes" id="UP000789595"/>
    </source>
</evidence>
<proteinExistence type="inferred from homology"/>
<feature type="signal peptide" evidence="4">
    <location>
        <begin position="1"/>
        <end position="22"/>
    </location>
</feature>
<feature type="chain" id="PRO_5035327472" description="Aspartyl/asparaginy/proline hydroxylase domain-containing protein" evidence="4">
    <location>
        <begin position="23"/>
        <end position="318"/>
    </location>
</feature>
<protein>
    <recommendedName>
        <fullName evidence="5">Aspartyl/asparaginy/proline hydroxylase domain-containing protein</fullName>
    </recommendedName>
</protein>
<dbReference type="SUPFAM" id="SSF51182">
    <property type="entry name" value="RmlC-like cupins"/>
    <property type="match status" value="1"/>
</dbReference>
<organism evidence="6 7">
    <name type="scientific">Pelagomonas calceolata</name>
    <dbReference type="NCBI Taxonomy" id="35677"/>
    <lineage>
        <taxon>Eukaryota</taxon>
        <taxon>Sar</taxon>
        <taxon>Stramenopiles</taxon>
        <taxon>Ochrophyta</taxon>
        <taxon>Pelagophyceae</taxon>
        <taxon>Pelagomonadales</taxon>
        <taxon>Pelagomonadaceae</taxon>
        <taxon>Pelagomonas</taxon>
    </lineage>
</organism>
<keyword evidence="2" id="KW-0223">Dioxygenase</keyword>
<dbReference type="OrthoDB" id="200839at2759"/>
<comment type="similarity">
    <text evidence="1">Belongs to the aspartyl/asparaginyl beta-hydroxylase family.</text>
</comment>
<dbReference type="Proteomes" id="UP000789595">
    <property type="component" value="Unassembled WGS sequence"/>
</dbReference>
<evidence type="ECO:0000256" key="3">
    <source>
        <dbReference type="ARBA" id="ARBA00023002"/>
    </source>
</evidence>
<dbReference type="PANTHER" id="PTHR46332">
    <property type="entry name" value="ASPARTATE BETA-HYDROXYLASE DOMAIN-CONTAINING PROTEIN 2"/>
    <property type="match status" value="1"/>
</dbReference>